<dbReference type="Proteomes" id="UP001232148">
    <property type="component" value="Unassembled WGS sequence"/>
</dbReference>
<comment type="caution">
    <text evidence="1">The sequence shown here is derived from an EMBL/GenBank/DDBJ whole genome shotgun (WGS) entry which is preliminary data.</text>
</comment>
<sequence length="159" mass="17684">MSGRQNSGAVGLPAVFFSPCIVIPQLDTQSLPVGECESLQSMRLRVIDGRSQSTPVANGRNLACLPWQSVGCSFPFLRFLSRACQLNYCVRYEVCIPQAMAHWTGCTCLFVVYLSSHHSAPSLHPNVCSLSFPLMRHRIQRSRAFQPGVMETREEIPLV</sequence>
<protein>
    <submittedName>
        <fullName evidence="1">Uncharacterized protein</fullName>
    </submittedName>
</protein>
<reference evidence="1" key="1">
    <citation type="submission" date="2021-06" db="EMBL/GenBank/DDBJ databases">
        <title>Comparative genomics, transcriptomics and evolutionary studies reveal genomic signatures of adaptation to plant cell wall in hemibiotrophic fungi.</title>
        <authorList>
            <consortium name="DOE Joint Genome Institute"/>
            <person name="Baroncelli R."/>
            <person name="Diaz J.F."/>
            <person name="Benocci T."/>
            <person name="Peng M."/>
            <person name="Battaglia E."/>
            <person name="Haridas S."/>
            <person name="Andreopoulos W."/>
            <person name="Labutti K."/>
            <person name="Pangilinan J."/>
            <person name="Floch G.L."/>
            <person name="Makela M.R."/>
            <person name="Henrissat B."/>
            <person name="Grigoriev I.V."/>
            <person name="Crouch J.A."/>
            <person name="De Vries R.P."/>
            <person name="Sukno S.A."/>
            <person name="Thon M.R."/>
        </authorList>
    </citation>
    <scope>NUCLEOTIDE SEQUENCE</scope>
    <source>
        <strain evidence="1">MAFF235873</strain>
    </source>
</reference>
<evidence type="ECO:0000313" key="2">
    <source>
        <dbReference type="Proteomes" id="UP001232148"/>
    </source>
</evidence>
<dbReference type="EMBL" id="MU842811">
    <property type="protein sequence ID" value="KAK2034937.1"/>
    <property type="molecule type" value="Genomic_DNA"/>
</dbReference>
<dbReference type="AlphaFoldDB" id="A0AAD9HUW3"/>
<gene>
    <name evidence="1" type="ORF">LX32DRAFT_307241</name>
</gene>
<accession>A0AAD9HUW3</accession>
<proteinExistence type="predicted"/>
<organism evidence="1 2">
    <name type="scientific">Colletotrichum zoysiae</name>
    <dbReference type="NCBI Taxonomy" id="1216348"/>
    <lineage>
        <taxon>Eukaryota</taxon>
        <taxon>Fungi</taxon>
        <taxon>Dikarya</taxon>
        <taxon>Ascomycota</taxon>
        <taxon>Pezizomycotina</taxon>
        <taxon>Sordariomycetes</taxon>
        <taxon>Hypocreomycetidae</taxon>
        <taxon>Glomerellales</taxon>
        <taxon>Glomerellaceae</taxon>
        <taxon>Colletotrichum</taxon>
        <taxon>Colletotrichum graminicola species complex</taxon>
    </lineage>
</organism>
<keyword evidence="2" id="KW-1185">Reference proteome</keyword>
<name>A0AAD9HUW3_9PEZI</name>
<evidence type="ECO:0000313" key="1">
    <source>
        <dbReference type="EMBL" id="KAK2034937.1"/>
    </source>
</evidence>